<keyword evidence="4" id="KW-0285">Flavoprotein</keyword>
<protein>
    <recommendedName>
        <fullName evidence="3">FAD:protein FMN transferase</fullName>
        <ecNumber evidence="2">2.7.1.180</ecNumber>
    </recommendedName>
    <alternativeName>
        <fullName evidence="9">Flavin transferase</fullName>
    </alternativeName>
</protein>
<comment type="cofactor">
    <cofactor evidence="1">
        <name>Mg(2+)</name>
        <dbReference type="ChEBI" id="CHEBI:18420"/>
    </cofactor>
</comment>
<evidence type="ECO:0000256" key="8">
    <source>
        <dbReference type="ARBA" id="ARBA00022842"/>
    </source>
</evidence>
<dbReference type="PANTHER" id="PTHR30040:SF2">
    <property type="entry name" value="FAD:PROTEIN FMN TRANSFERASE"/>
    <property type="match status" value="1"/>
</dbReference>
<evidence type="ECO:0000256" key="3">
    <source>
        <dbReference type="ARBA" id="ARBA00016337"/>
    </source>
</evidence>
<keyword evidence="5 11" id="KW-0808">Transferase</keyword>
<comment type="caution">
    <text evidence="11">The sequence shown here is derived from an EMBL/GenBank/DDBJ whole genome shotgun (WGS) entry which is preliminary data.</text>
</comment>
<dbReference type="Pfam" id="PF02424">
    <property type="entry name" value="ApbE"/>
    <property type="match status" value="2"/>
</dbReference>
<evidence type="ECO:0000256" key="4">
    <source>
        <dbReference type="ARBA" id="ARBA00022630"/>
    </source>
</evidence>
<evidence type="ECO:0000256" key="5">
    <source>
        <dbReference type="ARBA" id="ARBA00022679"/>
    </source>
</evidence>
<dbReference type="PANTHER" id="PTHR30040">
    <property type="entry name" value="THIAMINE BIOSYNTHESIS LIPOPROTEIN APBE"/>
    <property type="match status" value="1"/>
</dbReference>
<name>A0A4Y3K9R9_CELUD</name>
<dbReference type="GO" id="GO:0016740">
    <property type="term" value="F:transferase activity"/>
    <property type="evidence" value="ECO:0007669"/>
    <property type="project" value="UniProtKB-KW"/>
</dbReference>
<keyword evidence="7" id="KW-0274">FAD</keyword>
<evidence type="ECO:0000256" key="9">
    <source>
        <dbReference type="ARBA" id="ARBA00031306"/>
    </source>
</evidence>
<dbReference type="InterPro" id="IPR003374">
    <property type="entry name" value="ApbE-like_sf"/>
</dbReference>
<dbReference type="SUPFAM" id="SSF143631">
    <property type="entry name" value="ApbE-like"/>
    <property type="match status" value="1"/>
</dbReference>
<dbReference type="GO" id="GO:0046872">
    <property type="term" value="F:metal ion binding"/>
    <property type="evidence" value="ECO:0007669"/>
    <property type="project" value="UniProtKB-KW"/>
</dbReference>
<evidence type="ECO:0000256" key="10">
    <source>
        <dbReference type="ARBA" id="ARBA00048540"/>
    </source>
</evidence>
<evidence type="ECO:0000256" key="6">
    <source>
        <dbReference type="ARBA" id="ARBA00022723"/>
    </source>
</evidence>
<dbReference type="InterPro" id="IPR024932">
    <property type="entry name" value="ApbE"/>
</dbReference>
<proteinExistence type="predicted"/>
<dbReference type="Proteomes" id="UP000315842">
    <property type="component" value="Unassembled WGS sequence"/>
</dbReference>
<keyword evidence="6" id="KW-0479">Metal-binding</keyword>
<reference evidence="11 12" key="1">
    <citation type="submission" date="2019-06" db="EMBL/GenBank/DDBJ databases">
        <title>Whole genome shotgun sequence of Cellulomonas uda NBRC 3747.</title>
        <authorList>
            <person name="Hosoyama A."/>
            <person name="Uohara A."/>
            <person name="Ohji S."/>
            <person name="Ichikawa N."/>
        </authorList>
    </citation>
    <scope>NUCLEOTIDE SEQUENCE [LARGE SCALE GENOMIC DNA]</scope>
    <source>
        <strain evidence="11 12">NBRC 3747</strain>
    </source>
</reference>
<dbReference type="AlphaFoldDB" id="A0A4Y3K9R9"/>
<evidence type="ECO:0000256" key="7">
    <source>
        <dbReference type="ARBA" id="ARBA00022827"/>
    </source>
</evidence>
<organism evidence="11 12">
    <name type="scientific">Cellulomonas uda</name>
    <dbReference type="NCBI Taxonomy" id="1714"/>
    <lineage>
        <taxon>Bacteria</taxon>
        <taxon>Bacillati</taxon>
        <taxon>Actinomycetota</taxon>
        <taxon>Actinomycetes</taxon>
        <taxon>Micrococcales</taxon>
        <taxon>Cellulomonadaceae</taxon>
        <taxon>Cellulomonas</taxon>
    </lineage>
</organism>
<dbReference type="EC" id="2.7.1.180" evidence="2"/>
<keyword evidence="8" id="KW-0460">Magnesium</keyword>
<comment type="catalytic activity">
    <reaction evidence="10">
        <text>L-threonyl-[protein] + FAD = FMN-L-threonyl-[protein] + AMP + H(+)</text>
        <dbReference type="Rhea" id="RHEA:36847"/>
        <dbReference type="Rhea" id="RHEA-COMP:11060"/>
        <dbReference type="Rhea" id="RHEA-COMP:11061"/>
        <dbReference type="ChEBI" id="CHEBI:15378"/>
        <dbReference type="ChEBI" id="CHEBI:30013"/>
        <dbReference type="ChEBI" id="CHEBI:57692"/>
        <dbReference type="ChEBI" id="CHEBI:74257"/>
        <dbReference type="ChEBI" id="CHEBI:456215"/>
        <dbReference type="EC" id="2.7.1.180"/>
    </reaction>
</comment>
<evidence type="ECO:0000313" key="11">
    <source>
        <dbReference type="EMBL" id="GEA80712.1"/>
    </source>
</evidence>
<evidence type="ECO:0000256" key="1">
    <source>
        <dbReference type="ARBA" id="ARBA00001946"/>
    </source>
</evidence>
<evidence type="ECO:0000313" key="12">
    <source>
        <dbReference type="Proteomes" id="UP000315842"/>
    </source>
</evidence>
<accession>A0A4Y3K9R9</accession>
<dbReference type="EMBL" id="BJLP01000015">
    <property type="protein sequence ID" value="GEA80712.1"/>
    <property type="molecule type" value="Genomic_DNA"/>
</dbReference>
<keyword evidence="12" id="KW-1185">Reference proteome</keyword>
<gene>
    <name evidence="11" type="primary">apbE</name>
    <name evidence="11" type="ORF">CUD01_11560</name>
</gene>
<dbReference type="Gene3D" id="3.10.520.10">
    <property type="entry name" value="ApbE-like domains"/>
    <property type="match status" value="2"/>
</dbReference>
<sequence>MRVSEHVMGTVFSLDVRATAPDVAARAAADAFALLREAEARFSPFLADSELRRFERGECAPSSDLHEVLAIAERASAASGGAFDVRAPDGSLDTNGVVKGWAAQRAADALAAAGCGAFCLNAGGDVVTRGVPEPGRGWRTGVRDPHDPRRMLAVVELGDGAVATSGVYERGSHVWDGRTGRPATGLLAATVVAEDLTTADVLATSVLALGPDGVAWALDHGARDAFGVRPDGRLVTAARAAPSPGA</sequence>
<evidence type="ECO:0000256" key="2">
    <source>
        <dbReference type="ARBA" id="ARBA00011955"/>
    </source>
</evidence>